<accession>A0A6A4IDV7</accession>
<keyword evidence="2" id="KW-0240">DNA-directed RNA polymerase</keyword>
<evidence type="ECO:0000313" key="7">
    <source>
        <dbReference type="Proteomes" id="UP000799118"/>
    </source>
</evidence>
<reference evidence="6" key="1">
    <citation type="journal article" date="2019" name="Environ. Microbiol.">
        <title>Fungal ecological strategies reflected in gene transcription - a case study of two litter decomposers.</title>
        <authorList>
            <person name="Barbi F."/>
            <person name="Kohler A."/>
            <person name="Barry K."/>
            <person name="Baskaran P."/>
            <person name="Daum C."/>
            <person name="Fauchery L."/>
            <person name="Ihrmark K."/>
            <person name="Kuo A."/>
            <person name="LaButti K."/>
            <person name="Lipzen A."/>
            <person name="Morin E."/>
            <person name="Grigoriev I.V."/>
            <person name="Henrissat B."/>
            <person name="Lindahl B."/>
            <person name="Martin F."/>
        </authorList>
    </citation>
    <scope>NUCLEOTIDE SEQUENCE</scope>
    <source>
        <strain evidence="6">JB14</strain>
    </source>
</reference>
<dbReference type="InterPro" id="IPR007811">
    <property type="entry name" value="RPC4"/>
</dbReference>
<proteinExistence type="predicted"/>
<gene>
    <name evidence="6" type="ORF">BT96DRAFT_874956</name>
</gene>
<name>A0A6A4IDV7_9AGAR</name>
<evidence type="ECO:0000256" key="2">
    <source>
        <dbReference type="ARBA" id="ARBA00022478"/>
    </source>
</evidence>
<organism evidence="6 7">
    <name type="scientific">Gymnopus androsaceus JB14</name>
    <dbReference type="NCBI Taxonomy" id="1447944"/>
    <lineage>
        <taxon>Eukaryota</taxon>
        <taxon>Fungi</taxon>
        <taxon>Dikarya</taxon>
        <taxon>Basidiomycota</taxon>
        <taxon>Agaricomycotina</taxon>
        <taxon>Agaricomycetes</taxon>
        <taxon>Agaricomycetidae</taxon>
        <taxon>Agaricales</taxon>
        <taxon>Marasmiineae</taxon>
        <taxon>Omphalotaceae</taxon>
        <taxon>Gymnopus</taxon>
    </lineage>
</organism>
<keyword evidence="7" id="KW-1185">Reference proteome</keyword>
<dbReference type="Proteomes" id="UP000799118">
    <property type="component" value="Unassembled WGS sequence"/>
</dbReference>
<feature type="compositionally biased region" description="Basic and acidic residues" evidence="5">
    <location>
        <begin position="53"/>
        <end position="62"/>
    </location>
</feature>
<feature type="compositionally biased region" description="Acidic residues" evidence="5">
    <location>
        <begin position="63"/>
        <end position="75"/>
    </location>
</feature>
<evidence type="ECO:0000256" key="1">
    <source>
        <dbReference type="ARBA" id="ARBA00004123"/>
    </source>
</evidence>
<evidence type="ECO:0008006" key="8">
    <source>
        <dbReference type="Google" id="ProtNLM"/>
    </source>
</evidence>
<keyword evidence="3" id="KW-0804">Transcription</keyword>
<dbReference type="GO" id="GO:0003677">
    <property type="term" value="F:DNA binding"/>
    <property type="evidence" value="ECO:0007669"/>
    <property type="project" value="InterPro"/>
</dbReference>
<sequence length="319" mass="34209">MMASGPFALGPAAAGTSSSSRRFAPAAAPIPIPTKSGPSSLGIGLSQTAAPKIKTEERKTKVDEDEEVYSDPDEGVEIIDMEKVHKMDWMAPESIGKERLAKKPKKEDPDVGAAGEINLANALNLSESEDEEELETIIDDFAKLNNDTDMNIDDDAHRLYFFQFPSPFPSFTTNPSAIVQKDASSTPAAKKVSFATDVKSEVEVQASSSQGTSTAAETKEEVDGMIGHLEIYRSGAVKMRLANGILLDVNAGTQASFLQQAVHLDLNENRLAVLGEITKHFIVTPDVDVLLNAMDAAESSNPGPAVEGEENMIRMDVES</sequence>
<evidence type="ECO:0000256" key="3">
    <source>
        <dbReference type="ARBA" id="ARBA00023163"/>
    </source>
</evidence>
<dbReference type="OrthoDB" id="5836119at2759"/>
<dbReference type="PANTHER" id="PTHR13408:SF0">
    <property type="entry name" value="DNA-DIRECTED RNA POLYMERASE III SUBUNIT RPC4"/>
    <property type="match status" value="1"/>
</dbReference>
<dbReference type="GO" id="GO:0005666">
    <property type="term" value="C:RNA polymerase III complex"/>
    <property type="evidence" value="ECO:0007669"/>
    <property type="project" value="InterPro"/>
</dbReference>
<comment type="subcellular location">
    <subcellularLocation>
        <location evidence="1">Nucleus</location>
    </subcellularLocation>
</comment>
<dbReference type="AlphaFoldDB" id="A0A6A4IDV7"/>
<feature type="region of interest" description="Disordered" evidence="5">
    <location>
        <begin position="1"/>
        <end position="75"/>
    </location>
</feature>
<evidence type="ECO:0000256" key="4">
    <source>
        <dbReference type="ARBA" id="ARBA00023242"/>
    </source>
</evidence>
<evidence type="ECO:0000256" key="5">
    <source>
        <dbReference type="SAM" id="MobiDB-lite"/>
    </source>
</evidence>
<dbReference type="PANTHER" id="PTHR13408">
    <property type="entry name" value="DNA-DIRECTED RNA POLYMERASE III"/>
    <property type="match status" value="1"/>
</dbReference>
<dbReference type="EMBL" id="ML769398">
    <property type="protein sequence ID" value="KAE9406994.1"/>
    <property type="molecule type" value="Genomic_DNA"/>
</dbReference>
<protein>
    <recommendedName>
        <fullName evidence="8">RNA polymerase III RPC4-domain-containing protein</fullName>
    </recommendedName>
</protein>
<keyword evidence="4" id="KW-0539">Nucleus</keyword>
<evidence type="ECO:0000313" key="6">
    <source>
        <dbReference type="EMBL" id="KAE9406994.1"/>
    </source>
</evidence>
<dbReference type="GO" id="GO:0042797">
    <property type="term" value="P:tRNA transcription by RNA polymerase III"/>
    <property type="evidence" value="ECO:0007669"/>
    <property type="project" value="TreeGrafter"/>
</dbReference>
<dbReference type="Pfam" id="PF05132">
    <property type="entry name" value="RNA_pol_Rpc4"/>
    <property type="match status" value="1"/>
</dbReference>